<keyword evidence="1" id="KW-1133">Transmembrane helix</keyword>
<protein>
    <submittedName>
        <fullName evidence="2">Uncharacterized protein</fullName>
    </submittedName>
</protein>
<evidence type="ECO:0000256" key="1">
    <source>
        <dbReference type="SAM" id="Phobius"/>
    </source>
</evidence>
<dbReference type="EMBL" id="JAQMWT010000531">
    <property type="protein sequence ID" value="KAJ8600080.1"/>
    <property type="molecule type" value="Genomic_DNA"/>
</dbReference>
<reference evidence="2" key="1">
    <citation type="submission" date="2023-01" db="EMBL/GenBank/DDBJ databases">
        <title>Metagenome sequencing of chrysophaentin producing Chrysophaeum taylorii.</title>
        <authorList>
            <person name="Davison J."/>
            <person name="Bewley C."/>
        </authorList>
    </citation>
    <scope>NUCLEOTIDE SEQUENCE</scope>
    <source>
        <strain evidence="2">NIES-1699</strain>
    </source>
</reference>
<keyword evidence="1" id="KW-0812">Transmembrane</keyword>
<comment type="caution">
    <text evidence="2">The sequence shown here is derived from an EMBL/GenBank/DDBJ whole genome shotgun (WGS) entry which is preliminary data.</text>
</comment>
<keyword evidence="1" id="KW-0472">Membrane</keyword>
<name>A0AAD7U8C1_9STRA</name>
<gene>
    <name evidence="2" type="ORF">CTAYLR_001895</name>
</gene>
<feature type="transmembrane region" description="Helical" evidence="1">
    <location>
        <begin position="37"/>
        <end position="57"/>
    </location>
</feature>
<feature type="transmembrane region" description="Helical" evidence="1">
    <location>
        <begin position="134"/>
        <end position="154"/>
    </location>
</feature>
<evidence type="ECO:0000313" key="3">
    <source>
        <dbReference type="Proteomes" id="UP001230188"/>
    </source>
</evidence>
<sequence length="256" mass="27315">MEPRLTADDEAAIGLIAAEIQRPRSHSHDIRHSWHRAAAAAAVVVVALSWAGILAAISQTDWLNLNATIGFHNQGEEHVFDLGVGLWRVYYDHQTLTRFNRVSSVRVAATIDAACDTAALTDCGAIFAARRRALASALFGCAAAAAVLPLRNLFRSDRFSIAMLAMAALSVLMAALASNAAHAARDVCIIDDPQASSRLVDEGTSVADLACDRITLGLSSYLLIMAVSLHGGALLALRSLLRRAPPDRFPPCCRPP</sequence>
<organism evidence="2 3">
    <name type="scientific">Chrysophaeum taylorii</name>
    <dbReference type="NCBI Taxonomy" id="2483200"/>
    <lineage>
        <taxon>Eukaryota</taxon>
        <taxon>Sar</taxon>
        <taxon>Stramenopiles</taxon>
        <taxon>Ochrophyta</taxon>
        <taxon>Pelagophyceae</taxon>
        <taxon>Pelagomonadales</taxon>
        <taxon>Pelagomonadaceae</taxon>
        <taxon>Chrysophaeum</taxon>
    </lineage>
</organism>
<evidence type="ECO:0000313" key="2">
    <source>
        <dbReference type="EMBL" id="KAJ8600080.1"/>
    </source>
</evidence>
<dbReference type="Proteomes" id="UP001230188">
    <property type="component" value="Unassembled WGS sequence"/>
</dbReference>
<proteinExistence type="predicted"/>
<keyword evidence="3" id="KW-1185">Reference proteome</keyword>
<dbReference type="AlphaFoldDB" id="A0AAD7U8C1"/>
<feature type="transmembrane region" description="Helical" evidence="1">
    <location>
        <begin position="161"/>
        <end position="181"/>
    </location>
</feature>
<accession>A0AAD7U8C1</accession>
<feature type="transmembrane region" description="Helical" evidence="1">
    <location>
        <begin position="221"/>
        <end position="241"/>
    </location>
</feature>